<evidence type="ECO:0000313" key="1">
    <source>
        <dbReference type="EMBL" id="EEQ32652.1"/>
    </source>
</evidence>
<name>C5FRZ9_ARTOC</name>
<accession>C5FRZ9</accession>
<dbReference type="VEuPathDB" id="FungiDB:MCYG_05471"/>
<proteinExistence type="predicted"/>
<dbReference type="EMBL" id="DS995705">
    <property type="protein sequence ID" value="EEQ32652.1"/>
    <property type="molecule type" value="Genomic_DNA"/>
</dbReference>
<protein>
    <submittedName>
        <fullName evidence="1">Uncharacterized protein</fullName>
    </submittedName>
</protein>
<dbReference type="Proteomes" id="UP000002035">
    <property type="component" value="Unassembled WGS sequence"/>
</dbReference>
<dbReference type="GeneID" id="9224608"/>
<gene>
    <name evidence="1" type="ORF">MCYG_05471</name>
</gene>
<dbReference type="RefSeq" id="XP_002845602.1">
    <property type="nucleotide sequence ID" value="XM_002845556.1"/>
</dbReference>
<dbReference type="HOGENOM" id="CLU_2084318_0_0_1"/>
<organism evidence="1 2">
    <name type="scientific">Arthroderma otae (strain ATCC MYA-4605 / CBS 113480)</name>
    <name type="common">Microsporum canis</name>
    <dbReference type="NCBI Taxonomy" id="554155"/>
    <lineage>
        <taxon>Eukaryota</taxon>
        <taxon>Fungi</taxon>
        <taxon>Dikarya</taxon>
        <taxon>Ascomycota</taxon>
        <taxon>Pezizomycotina</taxon>
        <taxon>Eurotiomycetes</taxon>
        <taxon>Eurotiomycetidae</taxon>
        <taxon>Onygenales</taxon>
        <taxon>Arthrodermataceae</taxon>
        <taxon>Microsporum</taxon>
    </lineage>
</organism>
<keyword evidence="2" id="KW-1185">Reference proteome</keyword>
<reference evidence="2" key="1">
    <citation type="journal article" date="2012" name="MBio">
        <title>Comparative genome analysis of Trichophyton rubrum and related dermatophytes reveals candidate genes involved in infection.</title>
        <authorList>
            <person name="Martinez D.A."/>
            <person name="Oliver B.G."/>
            <person name="Graeser Y."/>
            <person name="Goldberg J.M."/>
            <person name="Li W."/>
            <person name="Martinez-Rossi N.M."/>
            <person name="Monod M."/>
            <person name="Shelest E."/>
            <person name="Barton R.C."/>
            <person name="Birch E."/>
            <person name="Brakhage A.A."/>
            <person name="Chen Z."/>
            <person name="Gurr S.J."/>
            <person name="Heiman D."/>
            <person name="Heitman J."/>
            <person name="Kosti I."/>
            <person name="Rossi A."/>
            <person name="Saif S."/>
            <person name="Samalova M."/>
            <person name="Saunders C.W."/>
            <person name="Shea T."/>
            <person name="Summerbell R.C."/>
            <person name="Xu J."/>
            <person name="Young S."/>
            <person name="Zeng Q."/>
            <person name="Birren B.W."/>
            <person name="Cuomo C.A."/>
            <person name="White T.C."/>
        </authorList>
    </citation>
    <scope>NUCLEOTIDE SEQUENCE [LARGE SCALE GENOMIC DNA]</scope>
    <source>
        <strain evidence="2">ATCC MYA-4605 / CBS 113480</strain>
    </source>
</reference>
<dbReference type="AlphaFoldDB" id="C5FRZ9"/>
<evidence type="ECO:0000313" key="2">
    <source>
        <dbReference type="Proteomes" id="UP000002035"/>
    </source>
</evidence>
<sequence>MVSSFSYQKDGEAGGNFRNRVEDQLSTLQKKRYAACNPLKMVHKSSSGQSERCLLRGGHILADRFRITKDVAGGRQQTWNGYQPASERQYNRASHVAISMAVGYREETPCIRRAADS</sequence>